<keyword evidence="3" id="KW-1185">Reference proteome</keyword>
<sequence length="143" mass="16330">MDSSVICEEQTPYSVLLYRKSSLMRLLETGLFLAGFAGVLMLFPYRSVPFIIGTIVVAAAVIFGFPALFRALYRPRYVLYEDKLVIHMGNQKEEIPLVQIEPAHDLPYIFRIRGKRRPLLVSNQFVDQLQAQLEIIRRTGAQG</sequence>
<name>A0ABS2WK93_9BACL</name>
<keyword evidence="1" id="KW-1133">Transmembrane helix</keyword>
<accession>A0ABS2WK93</accession>
<protein>
    <submittedName>
        <fullName evidence="2">Uncharacterized protein</fullName>
    </submittedName>
</protein>
<evidence type="ECO:0000313" key="2">
    <source>
        <dbReference type="EMBL" id="MBN2909982.1"/>
    </source>
</evidence>
<gene>
    <name evidence="2" type="ORF">JQC72_10695</name>
</gene>
<feature type="transmembrane region" description="Helical" evidence="1">
    <location>
        <begin position="26"/>
        <end position="45"/>
    </location>
</feature>
<evidence type="ECO:0000313" key="3">
    <source>
        <dbReference type="Proteomes" id="UP001177120"/>
    </source>
</evidence>
<keyword evidence="1" id="KW-0812">Transmembrane</keyword>
<evidence type="ECO:0000256" key="1">
    <source>
        <dbReference type="SAM" id="Phobius"/>
    </source>
</evidence>
<keyword evidence="1" id="KW-0472">Membrane</keyword>
<organism evidence="2 3">
    <name type="scientific">Polycladomyces zharkentensis</name>
    <dbReference type="NCBI Taxonomy" id="2807616"/>
    <lineage>
        <taxon>Bacteria</taxon>
        <taxon>Bacillati</taxon>
        <taxon>Bacillota</taxon>
        <taxon>Bacilli</taxon>
        <taxon>Bacillales</taxon>
        <taxon>Thermoactinomycetaceae</taxon>
        <taxon>Polycladomyces</taxon>
    </lineage>
</organism>
<comment type="caution">
    <text evidence="2">The sequence shown here is derived from an EMBL/GenBank/DDBJ whole genome shotgun (WGS) entry which is preliminary data.</text>
</comment>
<dbReference type="Proteomes" id="UP001177120">
    <property type="component" value="Unassembled WGS sequence"/>
</dbReference>
<reference evidence="2" key="1">
    <citation type="journal article" date="2024" name="Int. J. Syst. Evol. Microbiol.">
        <title>Polycladomyces zharkentensis sp. nov., a novel thermophilic cellulose- and starch-degrading member of the Bacillota from a geothermal aquifer in Kazakhstan.</title>
        <authorList>
            <person name="Mashzhan A."/>
            <person name="Kistaubayeva A."/>
            <person name="Javier-Lopez R."/>
            <person name="Bissenova U."/>
            <person name="Bissenbay A."/>
            <person name="Birkeland N.K."/>
        </authorList>
    </citation>
    <scope>NUCLEOTIDE SEQUENCE</scope>
    <source>
        <strain evidence="2">ZKZ2T</strain>
    </source>
</reference>
<dbReference type="EMBL" id="JAFHAP010000009">
    <property type="protein sequence ID" value="MBN2909982.1"/>
    <property type="molecule type" value="Genomic_DNA"/>
</dbReference>
<proteinExistence type="predicted"/>
<feature type="transmembrane region" description="Helical" evidence="1">
    <location>
        <begin position="51"/>
        <end position="73"/>
    </location>
</feature>
<dbReference type="RefSeq" id="WP_205495491.1">
    <property type="nucleotide sequence ID" value="NZ_JAFHAP010000009.1"/>
</dbReference>